<comment type="caution">
    <text evidence="1">The sequence shown here is derived from an EMBL/GenBank/DDBJ whole genome shotgun (WGS) entry which is preliminary data.</text>
</comment>
<dbReference type="EMBL" id="CALOZG010000005">
    <property type="protein sequence ID" value="CAH4028890.1"/>
    <property type="molecule type" value="Genomic_DNA"/>
</dbReference>
<sequence length="91" mass="10284">MARIFSEFREWHRISRRRGAGTGRGEEGERRAGGRYSVGYATRSRSQLRVHSRIAQKLFGGVRGLIARIVPVIRGPCDIDEFVLALKLDSN</sequence>
<organism evidence="1 2">
    <name type="scientific">Pieris brassicae</name>
    <name type="common">White butterfly</name>
    <name type="synonym">Large white butterfly</name>
    <dbReference type="NCBI Taxonomy" id="7116"/>
    <lineage>
        <taxon>Eukaryota</taxon>
        <taxon>Metazoa</taxon>
        <taxon>Ecdysozoa</taxon>
        <taxon>Arthropoda</taxon>
        <taxon>Hexapoda</taxon>
        <taxon>Insecta</taxon>
        <taxon>Pterygota</taxon>
        <taxon>Neoptera</taxon>
        <taxon>Endopterygota</taxon>
        <taxon>Lepidoptera</taxon>
        <taxon>Glossata</taxon>
        <taxon>Ditrysia</taxon>
        <taxon>Papilionoidea</taxon>
        <taxon>Pieridae</taxon>
        <taxon>Pierinae</taxon>
        <taxon>Pieris</taxon>
    </lineage>
</organism>
<protein>
    <submittedName>
        <fullName evidence="1">Uncharacterized protein</fullName>
    </submittedName>
</protein>
<dbReference type="AlphaFoldDB" id="A0A9P0TKA4"/>
<evidence type="ECO:0000313" key="2">
    <source>
        <dbReference type="Proteomes" id="UP001152562"/>
    </source>
</evidence>
<keyword evidence="2" id="KW-1185">Reference proteome</keyword>
<accession>A0A9P0TKA4</accession>
<name>A0A9P0TKA4_PIEBR</name>
<dbReference type="Proteomes" id="UP001152562">
    <property type="component" value="Unassembled WGS sequence"/>
</dbReference>
<gene>
    <name evidence="1" type="ORF">PIBRA_LOCUS5685</name>
</gene>
<proteinExistence type="predicted"/>
<reference evidence="1" key="1">
    <citation type="submission" date="2022-05" db="EMBL/GenBank/DDBJ databases">
        <authorList>
            <person name="Okamura Y."/>
        </authorList>
    </citation>
    <scope>NUCLEOTIDE SEQUENCE</scope>
</reference>
<evidence type="ECO:0000313" key="1">
    <source>
        <dbReference type="EMBL" id="CAH4028890.1"/>
    </source>
</evidence>